<evidence type="ECO:0000256" key="2">
    <source>
        <dbReference type="ARBA" id="ARBA00022527"/>
    </source>
</evidence>
<protein>
    <recommendedName>
        <fullName evidence="11">Pyruvate, phosphate dikinase regulatory protein, chloroplastic</fullName>
    </recommendedName>
</protein>
<evidence type="ECO:0000256" key="4">
    <source>
        <dbReference type="ARBA" id="ARBA00022741"/>
    </source>
</evidence>
<keyword evidence="3" id="KW-0808">Transferase</keyword>
<dbReference type="InterPro" id="IPR026565">
    <property type="entry name" value="PPDK_reg"/>
</dbReference>
<dbReference type="Pfam" id="PF03618">
    <property type="entry name" value="Kinase-PPPase"/>
    <property type="match status" value="1"/>
</dbReference>
<dbReference type="HAMAP" id="MF_00921">
    <property type="entry name" value="PDRP"/>
    <property type="match status" value="1"/>
</dbReference>
<dbReference type="GO" id="GO:0009507">
    <property type="term" value="C:chloroplast"/>
    <property type="evidence" value="ECO:0007669"/>
    <property type="project" value="InterPro"/>
</dbReference>
<keyword evidence="2" id="KW-0723">Serine/threonine-protein kinase</keyword>
<dbReference type="GO" id="GO:0016776">
    <property type="term" value="F:phosphotransferase activity, phosphate group as acceptor"/>
    <property type="evidence" value="ECO:0007669"/>
    <property type="project" value="InterPro"/>
</dbReference>
<evidence type="ECO:0000256" key="6">
    <source>
        <dbReference type="ARBA" id="ARBA00047328"/>
    </source>
</evidence>
<dbReference type="EnsemblPlants" id="AET2Gv20466900.2">
    <property type="protein sequence ID" value="AET2Gv20466900.2"/>
    <property type="gene ID" value="AET2Gv20466900"/>
</dbReference>
<reference evidence="9" key="5">
    <citation type="journal article" date="2021" name="G3 (Bethesda)">
        <title>Aegilops tauschii genome assembly Aet v5.0 features greater sequence contiguity and improved annotation.</title>
        <authorList>
            <person name="Wang L."/>
            <person name="Zhu T."/>
            <person name="Rodriguez J.C."/>
            <person name="Deal K.R."/>
            <person name="Dubcovsky J."/>
            <person name="McGuire P.E."/>
            <person name="Lux T."/>
            <person name="Spannagl M."/>
            <person name="Mayer K.F.X."/>
            <person name="Baldrich P."/>
            <person name="Meyers B.C."/>
            <person name="Huo N."/>
            <person name="Gu Y.Q."/>
            <person name="Zhou H."/>
            <person name="Devos K.M."/>
            <person name="Bennetzen J.L."/>
            <person name="Unver T."/>
            <person name="Budak H."/>
            <person name="Gulick P.J."/>
            <person name="Galiba G."/>
            <person name="Kalapos B."/>
            <person name="Nelson D.R."/>
            <person name="Li P."/>
            <person name="You F.M."/>
            <person name="Luo M.C."/>
            <person name="Dvorak J."/>
        </authorList>
    </citation>
    <scope>NUCLEOTIDE SEQUENCE [LARGE SCALE GENOMIC DNA]</scope>
    <source>
        <strain evidence="9">cv. AL8/78</strain>
    </source>
</reference>
<evidence type="ECO:0000313" key="9">
    <source>
        <dbReference type="EnsemblPlants" id="AET2Gv20466900.2"/>
    </source>
</evidence>
<evidence type="ECO:0000256" key="3">
    <source>
        <dbReference type="ARBA" id="ARBA00022679"/>
    </source>
</evidence>
<dbReference type="GO" id="GO:0005524">
    <property type="term" value="F:ATP binding"/>
    <property type="evidence" value="ECO:0007669"/>
    <property type="project" value="InterPro"/>
</dbReference>
<reference evidence="10" key="1">
    <citation type="journal article" date="2014" name="Science">
        <title>Ancient hybridizations among the ancestral genomes of bread wheat.</title>
        <authorList>
            <consortium name="International Wheat Genome Sequencing Consortium,"/>
            <person name="Marcussen T."/>
            <person name="Sandve S.R."/>
            <person name="Heier L."/>
            <person name="Spannagl M."/>
            <person name="Pfeifer M."/>
            <person name="Jakobsen K.S."/>
            <person name="Wulff B.B."/>
            <person name="Steuernagel B."/>
            <person name="Mayer K.F."/>
            <person name="Olsen O.A."/>
        </authorList>
    </citation>
    <scope>NUCLEOTIDE SEQUENCE [LARGE SCALE GENOMIC DNA]</scope>
    <source>
        <strain evidence="10">cv. AL8/78</strain>
    </source>
</reference>
<reference evidence="10" key="2">
    <citation type="journal article" date="2017" name="Nat. Plants">
        <title>The Aegilops tauschii genome reveals multiple impacts of transposons.</title>
        <authorList>
            <person name="Zhao G."/>
            <person name="Zou C."/>
            <person name="Li K."/>
            <person name="Wang K."/>
            <person name="Li T."/>
            <person name="Gao L."/>
            <person name="Zhang X."/>
            <person name="Wang H."/>
            <person name="Yang Z."/>
            <person name="Liu X."/>
            <person name="Jiang W."/>
            <person name="Mao L."/>
            <person name="Kong X."/>
            <person name="Jiao Y."/>
            <person name="Jia J."/>
        </authorList>
    </citation>
    <scope>NUCLEOTIDE SEQUENCE [LARGE SCALE GENOMIC DNA]</scope>
    <source>
        <strain evidence="10">cv. AL8/78</strain>
    </source>
</reference>
<dbReference type="PANTHER" id="PTHR31756:SF3">
    <property type="entry name" value="PYRUVATE, PHOSPHATE DIKINASE REGULATORY PROTEIN 1, CHLOROPLASTIC"/>
    <property type="match status" value="1"/>
</dbReference>
<evidence type="ECO:0000256" key="8">
    <source>
        <dbReference type="SAM" id="MobiDB-lite"/>
    </source>
</evidence>
<evidence type="ECO:0000256" key="5">
    <source>
        <dbReference type="ARBA" id="ARBA00022777"/>
    </source>
</evidence>
<evidence type="ECO:0008006" key="11">
    <source>
        <dbReference type="Google" id="ProtNLM"/>
    </source>
</evidence>
<evidence type="ECO:0000313" key="10">
    <source>
        <dbReference type="Proteomes" id="UP000015105"/>
    </source>
</evidence>
<evidence type="ECO:0000256" key="1">
    <source>
        <dbReference type="ARBA" id="ARBA00007567"/>
    </source>
</evidence>
<feature type="compositionally biased region" description="Low complexity" evidence="8">
    <location>
        <begin position="95"/>
        <end position="114"/>
    </location>
</feature>
<dbReference type="AlphaFoldDB" id="A0A453BD12"/>
<dbReference type="PANTHER" id="PTHR31756">
    <property type="entry name" value="PYRUVATE, PHOSPHATE DIKINASE REGULATORY PROTEIN 1, CHLOROPLASTIC"/>
    <property type="match status" value="1"/>
</dbReference>
<dbReference type="Gramene" id="AET2Gv20466900.2">
    <property type="protein sequence ID" value="AET2Gv20466900.2"/>
    <property type="gene ID" value="AET2Gv20466900"/>
</dbReference>
<keyword evidence="4" id="KW-0547">Nucleotide-binding</keyword>
<dbReference type="PIRSF" id="PIRSF038149">
    <property type="entry name" value="Pyruvate_Pi_dikinase_regulator"/>
    <property type="match status" value="1"/>
</dbReference>
<feature type="region of interest" description="Disordered" evidence="8">
    <location>
        <begin position="131"/>
        <end position="171"/>
    </location>
</feature>
<reference evidence="9" key="3">
    <citation type="journal article" date="2017" name="Nature">
        <title>Genome sequence of the progenitor of the wheat D genome Aegilops tauschii.</title>
        <authorList>
            <person name="Luo M.C."/>
            <person name="Gu Y.Q."/>
            <person name="Puiu D."/>
            <person name="Wang H."/>
            <person name="Twardziok S.O."/>
            <person name="Deal K.R."/>
            <person name="Huo N."/>
            <person name="Zhu T."/>
            <person name="Wang L."/>
            <person name="Wang Y."/>
            <person name="McGuire P.E."/>
            <person name="Liu S."/>
            <person name="Long H."/>
            <person name="Ramasamy R.K."/>
            <person name="Rodriguez J.C."/>
            <person name="Van S.L."/>
            <person name="Yuan L."/>
            <person name="Wang Z."/>
            <person name="Xia Z."/>
            <person name="Xiao L."/>
            <person name="Anderson O.D."/>
            <person name="Ouyang S."/>
            <person name="Liang Y."/>
            <person name="Zimin A.V."/>
            <person name="Pertea G."/>
            <person name="Qi P."/>
            <person name="Bennetzen J.L."/>
            <person name="Dai X."/>
            <person name="Dawson M.W."/>
            <person name="Muller H.G."/>
            <person name="Kugler K."/>
            <person name="Rivarola-Duarte L."/>
            <person name="Spannagl M."/>
            <person name="Mayer K.F.X."/>
            <person name="Lu F.H."/>
            <person name="Bevan M.W."/>
            <person name="Leroy P."/>
            <person name="Li P."/>
            <person name="You F.M."/>
            <person name="Sun Q."/>
            <person name="Liu Z."/>
            <person name="Lyons E."/>
            <person name="Wicker T."/>
            <person name="Salzberg S.L."/>
            <person name="Devos K.M."/>
            <person name="Dvorak J."/>
        </authorList>
    </citation>
    <scope>NUCLEOTIDE SEQUENCE [LARGE SCALE GENOMIC DNA]</scope>
    <source>
        <strain evidence="9">cv. AL8/78</strain>
    </source>
</reference>
<dbReference type="NCBIfam" id="NF003742">
    <property type="entry name" value="PRK05339.1"/>
    <property type="match status" value="1"/>
</dbReference>
<comment type="catalytic activity">
    <reaction evidence="7">
        <text>N(tele)-phospho-L-histidyl/L-threonyl-[pyruvate, phosphate dikinase] + ADP = N(tele)-phospho-L-histidyl/O-phospho-L-threonyl-[pyruvate, phosphate dikinase] + AMP + H(+)</text>
        <dbReference type="Rhea" id="RHEA:43692"/>
        <dbReference type="Rhea" id="RHEA-COMP:10650"/>
        <dbReference type="Rhea" id="RHEA-COMP:10651"/>
        <dbReference type="ChEBI" id="CHEBI:15378"/>
        <dbReference type="ChEBI" id="CHEBI:30013"/>
        <dbReference type="ChEBI" id="CHEBI:61977"/>
        <dbReference type="ChEBI" id="CHEBI:83586"/>
        <dbReference type="ChEBI" id="CHEBI:456215"/>
        <dbReference type="ChEBI" id="CHEBI:456216"/>
        <dbReference type="EC" id="2.7.11.32"/>
    </reaction>
</comment>
<keyword evidence="10" id="KW-1185">Reference proteome</keyword>
<comment type="catalytic activity">
    <reaction evidence="6">
        <text>N(tele)-phospho-L-histidyl/O-phospho-L-threonyl-[pyruvate, phosphate dikinase] + phosphate + H(+) = N(tele)-phospho-L-histidyl/L-threonyl-[pyruvate, phosphate dikinase] + diphosphate</text>
        <dbReference type="Rhea" id="RHEA:43696"/>
        <dbReference type="Rhea" id="RHEA-COMP:10650"/>
        <dbReference type="Rhea" id="RHEA-COMP:10651"/>
        <dbReference type="ChEBI" id="CHEBI:15378"/>
        <dbReference type="ChEBI" id="CHEBI:30013"/>
        <dbReference type="ChEBI" id="CHEBI:33019"/>
        <dbReference type="ChEBI" id="CHEBI:43474"/>
        <dbReference type="ChEBI" id="CHEBI:61977"/>
        <dbReference type="ChEBI" id="CHEBI:83586"/>
        <dbReference type="EC" id="2.7.4.27"/>
    </reaction>
</comment>
<dbReference type="GO" id="GO:0004674">
    <property type="term" value="F:protein serine/threonine kinase activity"/>
    <property type="evidence" value="ECO:0007669"/>
    <property type="project" value="UniProtKB-KW"/>
</dbReference>
<feature type="region of interest" description="Disordered" evidence="8">
    <location>
        <begin position="1"/>
        <end position="116"/>
    </location>
</feature>
<dbReference type="InterPro" id="IPR005177">
    <property type="entry name" value="Kinase-pyrophosphorylase"/>
</dbReference>
<reference evidence="9" key="4">
    <citation type="submission" date="2019-03" db="UniProtKB">
        <authorList>
            <consortium name="EnsemblPlants"/>
        </authorList>
    </citation>
    <scope>IDENTIFICATION</scope>
</reference>
<name>A0A453BD12_AEGTS</name>
<comment type="similarity">
    <text evidence="1">Belongs to the pyruvate, phosphate/water dikinase regulatory protein family. PDRP subfamily.</text>
</comment>
<dbReference type="InterPro" id="IPR017409">
    <property type="entry name" value="Pyrv_Pi_dikinase_reg_chlpt"/>
</dbReference>
<dbReference type="Proteomes" id="UP000015105">
    <property type="component" value="Chromosome 2D"/>
</dbReference>
<proteinExistence type="inferred from homology"/>
<feature type="compositionally biased region" description="Acidic residues" evidence="8">
    <location>
        <begin position="153"/>
        <end position="162"/>
    </location>
</feature>
<sequence>CQTPPRHGTQKRCEKTNPIPLGHTSDAALGVSPDPMMSAKLGAATPSVLLTPSPRPHGLRPSPTAASCLPDTATGPPLSAGPDQEHSGAPGQEEAAVSSPSQPRSRASSQLSRWSRARALRSGRRLELPAIRASAALEVPTKSPPPTEQEATATEDDDDGDEAVGVGSEAAGNSIYMVSDGTGSTLEHSVNAVLGQFEHCLVDRRCATSTHLFSGIDDMDNLIEIVRQAAKEGALLLYTLADPSMAEATKKACDLWGVPCTDVLRPTIDAIASHIGVAPSGISRSSASRKGQLSEDYFQRIEAIDFTIKQDDGAQPQNLARAHIVLVGVSRTGKTPLSIYLAQKGYKVANVPIVMGIDLPKALFEIDQDKIFGLTINPVVLQAIRKTRANTLGFHGQKSNYAEMEHVRQELDHANQIFVRHPTWPVIQVTGKAVEETAAVIVRIYHDRKQKCSMPRISKRVAPIRVYDSLSEMVNTPVEPEKVLAMDV</sequence>
<evidence type="ECO:0000256" key="7">
    <source>
        <dbReference type="ARBA" id="ARBA00049008"/>
    </source>
</evidence>
<keyword evidence="5" id="KW-0418">Kinase</keyword>
<dbReference type="STRING" id="200361.A0A453BD12"/>
<organism evidence="9 10">
    <name type="scientific">Aegilops tauschii subsp. strangulata</name>
    <name type="common">Goatgrass</name>
    <dbReference type="NCBI Taxonomy" id="200361"/>
    <lineage>
        <taxon>Eukaryota</taxon>
        <taxon>Viridiplantae</taxon>
        <taxon>Streptophyta</taxon>
        <taxon>Embryophyta</taxon>
        <taxon>Tracheophyta</taxon>
        <taxon>Spermatophyta</taxon>
        <taxon>Magnoliopsida</taxon>
        <taxon>Liliopsida</taxon>
        <taxon>Poales</taxon>
        <taxon>Poaceae</taxon>
        <taxon>BOP clade</taxon>
        <taxon>Pooideae</taxon>
        <taxon>Triticodae</taxon>
        <taxon>Triticeae</taxon>
        <taxon>Triticinae</taxon>
        <taxon>Aegilops</taxon>
    </lineage>
</organism>
<accession>A0A453BD12</accession>